<comment type="similarity">
    <text evidence="2 6">Belongs to the ETS family.</text>
</comment>
<dbReference type="InterPro" id="IPR000418">
    <property type="entry name" value="Ets_dom"/>
</dbReference>
<keyword evidence="5 6" id="KW-0539">Nucleus</keyword>
<dbReference type="PROSITE" id="PS00345">
    <property type="entry name" value="ETS_DOMAIN_1"/>
    <property type="match status" value="1"/>
</dbReference>
<dbReference type="PRINTS" id="PR00454">
    <property type="entry name" value="ETSDOMAIN"/>
</dbReference>
<reference evidence="8 9" key="1">
    <citation type="submission" date="2022-05" db="EMBL/GenBank/DDBJ databases">
        <authorList>
            <consortium name="Genoscope - CEA"/>
            <person name="William W."/>
        </authorList>
    </citation>
    <scope>NUCLEOTIDE SEQUENCE [LARGE SCALE GENOMIC DNA]</scope>
</reference>
<evidence type="ECO:0000259" key="7">
    <source>
        <dbReference type="PROSITE" id="PS50061"/>
    </source>
</evidence>
<comment type="caution">
    <text evidence="8">The sequence shown here is derived from an EMBL/GenBank/DDBJ whole genome shotgun (WGS) entry which is preliminary data.</text>
</comment>
<dbReference type="InterPro" id="IPR036390">
    <property type="entry name" value="WH_DNA-bd_sf"/>
</dbReference>
<gene>
    <name evidence="8" type="ORF">PMEA_00011215</name>
</gene>
<organism evidence="8 9">
    <name type="scientific">Pocillopora meandrina</name>
    <dbReference type="NCBI Taxonomy" id="46732"/>
    <lineage>
        <taxon>Eukaryota</taxon>
        <taxon>Metazoa</taxon>
        <taxon>Cnidaria</taxon>
        <taxon>Anthozoa</taxon>
        <taxon>Hexacorallia</taxon>
        <taxon>Scleractinia</taxon>
        <taxon>Astrocoeniina</taxon>
        <taxon>Pocilloporidae</taxon>
        <taxon>Pocillopora</taxon>
    </lineage>
</organism>
<dbReference type="GO" id="GO:0043565">
    <property type="term" value="F:sequence-specific DNA binding"/>
    <property type="evidence" value="ECO:0007669"/>
    <property type="project" value="InterPro"/>
</dbReference>
<keyword evidence="3" id="KW-0597">Phosphoprotein</keyword>
<evidence type="ECO:0000256" key="2">
    <source>
        <dbReference type="ARBA" id="ARBA00005562"/>
    </source>
</evidence>
<keyword evidence="4 6" id="KW-0238">DNA-binding</keyword>
<dbReference type="PROSITE" id="PS00346">
    <property type="entry name" value="ETS_DOMAIN_2"/>
    <property type="match status" value="1"/>
</dbReference>
<dbReference type="InterPro" id="IPR046328">
    <property type="entry name" value="ETS_fam"/>
</dbReference>
<keyword evidence="9" id="KW-1185">Reference proteome</keyword>
<dbReference type="Proteomes" id="UP001159428">
    <property type="component" value="Unassembled WGS sequence"/>
</dbReference>
<dbReference type="PANTHER" id="PTHR11849">
    <property type="entry name" value="ETS"/>
    <property type="match status" value="1"/>
</dbReference>
<evidence type="ECO:0000256" key="1">
    <source>
        <dbReference type="ARBA" id="ARBA00004123"/>
    </source>
</evidence>
<dbReference type="InterPro" id="IPR006715">
    <property type="entry name" value="ETS_PEA3_N"/>
</dbReference>
<comment type="subcellular location">
    <subcellularLocation>
        <location evidence="1 6">Nucleus</location>
    </subcellularLocation>
</comment>
<name>A0AAU9WSG9_9CNID</name>
<sequence>MYQFDSAYDQEVPHMYPKLSSRPTHVERKSCSPVERIRGQGENLSLDSQELFQDLCQMQEHWMIEARPYQPSTTDEQFVPEIEGNSTSSKEGNCCYATHIKAEPRERACQQTEHYRRGTLKNTNKMDKASDNSSYMRMISESHASSSSPLVYTCSAQPSGFHCMKGYRQLAYDSTPFDSSQAPSYPSIKQEPIDYTTCENPYDQERLQSLASFHHQVHQQAECYGLQTSSTEAAVYDPSVHSFYDEPLPYAERYHKYTDFKEHKPTYRDGPEFKVPNGVTYPEPRAFQRRGSLQLWQFLVALLDEPECSSFIAWTGRGMEFKLIDPEEVARRWGIQKNRPAMNYDKLSRSLRYYYEKGIMQKVAGERYVYKFVCSPEALFSMAFPDSQKPYIKPECREPKPVSPHAPQQLLPMPKESYPKPPFPQQHFVNPSASCYQAEWDLDTTCVY</sequence>
<dbReference type="PROSITE" id="PS50061">
    <property type="entry name" value="ETS_DOMAIN_3"/>
    <property type="match status" value="1"/>
</dbReference>
<dbReference type="InterPro" id="IPR036388">
    <property type="entry name" value="WH-like_DNA-bd_sf"/>
</dbReference>
<dbReference type="Gene3D" id="1.10.10.10">
    <property type="entry name" value="Winged helix-like DNA-binding domain superfamily/Winged helix DNA-binding domain"/>
    <property type="match status" value="1"/>
</dbReference>
<dbReference type="GO" id="GO:0030154">
    <property type="term" value="P:cell differentiation"/>
    <property type="evidence" value="ECO:0007669"/>
    <property type="project" value="TreeGrafter"/>
</dbReference>
<evidence type="ECO:0000256" key="5">
    <source>
        <dbReference type="ARBA" id="ARBA00023242"/>
    </source>
</evidence>
<protein>
    <recommendedName>
        <fullName evidence="7">ETS domain-containing protein</fullName>
    </recommendedName>
</protein>
<dbReference type="GO" id="GO:0005634">
    <property type="term" value="C:nucleus"/>
    <property type="evidence" value="ECO:0007669"/>
    <property type="project" value="UniProtKB-SubCell"/>
</dbReference>
<evidence type="ECO:0000313" key="9">
    <source>
        <dbReference type="Proteomes" id="UP001159428"/>
    </source>
</evidence>
<feature type="domain" description="ETS" evidence="7">
    <location>
        <begin position="293"/>
        <end position="373"/>
    </location>
</feature>
<dbReference type="PANTHER" id="PTHR11849:SF282">
    <property type="entry name" value="ETV5-RELATED PROTEIN ETS96B"/>
    <property type="match status" value="1"/>
</dbReference>
<evidence type="ECO:0000256" key="6">
    <source>
        <dbReference type="RuleBase" id="RU004019"/>
    </source>
</evidence>
<evidence type="ECO:0000256" key="4">
    <source>
        <dbReference type="ARBA" id="ARBA00023125"/>
    </source>
</evidence>
<accession>A0AAU9WSG9</accession>
<dbReference type="GO" id="GO:0000981">
    <property type="term" value="F:DNA-binding transcription factor activity, RNA polymerase II-specific"/>
    <property type="evidence" value="ECO:0007669"/>
    <property type="project" value="TreeGrafter"/>
</dbReference>
<dbReference type="Pfam" id="PF04621">
    <property type="entry name" value="ETS_PEA3_N"/>
    <property type="match status" value="1"/>
</dbReference>
<dbReference type="GO" id="GO:0045893">
    <property type="term" value="P:positive regulation of DNA-templated transcription"/>
    <property type="evidence" value="ECO:0007669"/>
    <property type="project" value="UniProtKB-ARBA"/>
</dbReference>
<dbReference type="SMART" id="SM00413">
    <property type="entry name" value="ETS"/>
    <property type="match status" value="1"/>
</dbReference>
<dbReference type="Pfam" id="PF00178">
    <property type="entry name" value="Ets"/>
    <property type="match status" value="1"/>
</dbReference>
<dbReference type="AlphaFoldDB" id="A0AAU9WSG9"/>
<evidence type="ECO:0000256" key="3">
    <source>
        <dbReference type="ARBA" id="ARBA00022553"/>
    </source>
</evidence>
<evidence type="ECO:0000313" key="8">
    <source>
        <dbReference type="EMBL" id="CAH3124337.1"/>
    </source>
</evidence>
<dbReference type="EMBL" id="CALNXJ010000020">
    <property type="protein sequence ID" value="CAH3124337.1"/>
    <property type="molecule type" value="Genomic_DNA"/>
</dbReference>
<proteinExistence type="inferred from homology"/>
<dbReference type="FunFam" id="1.10.10.10:FF:000121">
    <property type="entry name" value="ETS translocation variant 5"/>
    <property type="match status" value="1"/>
</dbReference>
<dbReference type="SUPFAM" id="SSF46785">
    <property type="entry name" value="Winged helix' DNA-binding domain"/>
    <property type="match status" value="1"/>
</dbReference>